<feature type="transmembrane region" description="Helical" evidence="1">
    <location>
        <begin position="115"/>
        <end position="135"/>
    </location>
</feature>
<keyword evidence="1" id="KW-0812">Transmembrane</keyword>
<proteinExistence type="predicted"/>
<dbReference type="HOGENOM" id="CLU_156451_0_0_10"/>
<evidence type="ECO:0000256" key="1">
    <source>
        <dbReference type="SAM" id="Phobius"/>
    </source>
</evidence>
<dbReference type="AlphaFoldDB" id="H1Y8E9"/>
<keyword evidence="1" id="KW-0472">Membrane</keyword>
<gene>
    <name evidence="2" type="ORF">Mucpa_1712</name>
</gene>
<dbReference type="STRING" id="714943.Mucpa_1712"/>
<dbReference type="Proteomes" id="UP000002774">
    <property type="component" value="Chromosome"/>
</dbReference>
<evidence type="ECO:0000313" key="3">
    <source>
        <dbReference type="Proteomes" id="UP000002774"/>
    </source>
</evidence>
<reference evidence="2" key="1">
    <citation type="submission" date="2011-09" db="EMBL/GenBank/DDBJ databases">
        <title>The permanent draft genome of Mucilaginibacter paludis DSM 18603.</title>
        <authorList>
            <consortium name="US DOE Joint Genome Institute (JGI-PGF)"/>
            <person name="Lucas S."/>
            <person name="Han J."/>
            <person name="Lapidus A."/>
            <person name="Bruce D."/>
            <person name="Goodwin L."/>
            <person name="Pitluck S."/>
            <person name="Peters L."/>
            <person name="Kyrpides N."/>
            <person name="Mavromatis K."/>
            <person name="Ivanova N."/>
            <person name="Mikhailova N."/>
            <person name="Held B."/>
            <person name="Detter J.C."/>
            <person name="Tapia R."/>
            <person name="Han C."/>
            <person name="Land M."/>
            <person name="Hauser L."/>
            <person name="Markowitz V."/>
            <person name="Cheng J.-F."/>
            <person name="Hugenholtz P."/>
            <person name="Woyke T."/>
            <person name="Wu D."/>
            <person name="Tindall B."/>
            <person name="Brambilla E."/>
            <person name="Klenk H.-P."/>
            <person name="Eisen J.A."/>
        </authorList>
    </citation>
    <scope>NUCLEOTIDE SEQUENCE [LARGE SCALE GENOMIC DNA]</scope>
    <source>
        <strain evidence="2">DSM 18603</strain>
    </source>
</reference>
<feature type="transmembrane region" description="Helical" evidence="1">
    <location>
        <begin position="25"/>
        <end position="44"/>
    </location>
</feature>
<evidence type="ECO:0000313" key="2">
    <source>
        <dbReference type="EMBL" id="EHQ25867.1"/>
    </source>
</evidence>
<keyword evidence="1" id="KW-1133">Transmembrane helix</keyword>
<dbReference type="EMBL" id="CM001403">
    <property type="protein sequence ID" value="EHQ25867.1"/>
    <property type="molecule type" value="Genomic_DNA"/>
</dbReference>
<sequence length="144" mass="16538">MFVIMEIKVYKKEGLRLLPNSFKKIGLMVILVPLIISVMFRIFLPEFGRSVMALLVIDFIIIGLLLIALSKEKIDDERILTIRLKAVLSSFIVAVIYTVVSPLLNPLFGDAIKDINGQLVVFTMLLMYQIWFWLLKRADNEEHA</sequence>
<protein>
    <submittedName>
        <fullName evidence="2">Uncharacterized protein</fullName>
    </submittedName>
</protein>
<accession>H1Y8E9</accession>
<keyword evidence="3" id="KW-1185">Reference proteome</keyword>
<dbReference type="eggNOG" id="ENOG5033ESJ">
    <property type="taxonomic scope" value="Bacteria"/>
</dbReference>
<organism evidence="2 3">
    <name type="scientific">Mucilaginibacter paludis DSM 18603</name>
    <dbReference type="NCBI Taxonomy" id="714943"/>
    <lineage>
        <taxon>Bacteria</taxon>
        <taxon>Pseudomonadati</taxon>
        <taxon>Bacteroidota</taxon>
        <taxon>Sphingobacteriia</taxon>
        <taxon>Sphingobacteriales</taxon>
        <taxon>Sphingobacteriaceae</taxon>
        <taxon>Mucilaginibacter</taxon>
    </lineage>
</organism>
<feature type="transmembrane region" description="Helical" evidence="1">
    <location>
        <begin position="50"/>
        <end position="70"/>
    </location>
</feature>
<feature type="transmembrane region" description="Helical" evidence="1">
    <location>
        <begin position="82"/>
        <end position="103"/>
    </location>
</feature>
<name>H1Y8E9_9SPHI</name>